<organism evidence="1 2">
    <name type="scientific">Saitoella complicata (strain BCRC 22490 / CBS 7301 / JCM 7358 / NBRC 10748 / NRRL Y-17804)</name>
    <dbReference type="NCBI Taxonomy" id="698492"/>
    <lineage>
        <taxon>Eukaryota</taxon>
        <taxon>Fungi</taxon>
        <taxon>Dikarya</taxon>
        <taxon>Ascomycota</taxon>
        <taxon>Taphrinomycotina</taxon>
        <taxon>Taphrinomycotina incertae sedis</taxon>
        <taxon>Saitoella</taxon>
    </lineage>
</organism>
<comment type="caution">
    <text evidence="1">The sequence shown here is derived from an EMBL/GenBank/DDBJ whole genome shotgun (WGS) entry which is preliminary data.</text>
</comment>
<dbReference type="Proteomes" id="UP000033140">
    <property type="component" value="Unassembled WGS sequence"/>
</dbReference>
<reference evidence="1 2" key="1">
    <citation type="journal article" date="2011" name="J. Gen. Appl. Microbiol.">
        <title>Draft genome sequencing of the enigmatic yeast Saitoella complicata.</title>
        <authorList>
            <person name="Nishida H."/>
            <person name="Hamamoto M."/>
            <person name="Sugiyama J."/>
        </authorList>
    </citation>
    <scope>NUCLEOTIDE SEQUENCE [LARGE SCALE GENOMIC DNA]</scope>
    <source>
        <strain evidence="1 2">NRRL Y-17804</strain>
    </source>
</reference>
<gene>
    <name evidence="1" type="ORF">G7K_5957-t1</name>
</gene>
<proteinExistence type="predicted"/>
<name>A0A0E9NQC1_SAICN</name>
<dbReference type="AlphaFoldDB" id="A0A0E9NQC1"/>
<sequence>MWFGDAPFNVTICAKPWPAFFKSLRSNYTYTTTLSGPCHTFDGQDLSFFVHHTTNFFLLYLDFSHIRCSPIKRDNKAAHRGCIFLIGGVRVS</sequence>
<protein>
    <submittedName>
        <fullName evidence="1">Uncharacterized protein</fullName>
    </submittedName>
</protein>
<keyword evidence="2" id="KW-1185">Reference proteome</keyword>
<dbReference type="EMBL" id="BACD03000054">
    <property type="protein sequence ID" value="GAO51866.1"/>
    <property type="molecule type" value="Genomic_DNA"/>
</dbReference>
<evidence type="ECO:0000313" key="2">
    <source>
        <dbReference type="Proteomes" id="UP000033140"/>
    </source>
</evidence>
<reference evidence="1 2" key="3">
    <citation type="journal article" date="2015" name="Genome Announc.">
        <title>Draft Genome Sequence of the Archiascomycetous Yeast Saitoella complicata.</title>
        <authorList>
            <person name="Yamauchi K."/>
            <person name="Kondo S."/>
            <person name="Hamamoto M."/>
            <person name="Takahashi Y."/>
            <person name="Ogura Y."/>
            <person name="Hayashi T."/>
            <person name="Nishida H."/>
        </authorList>
    </citation>
    <scope>NUCLEOTIDE SEQUENCE [LARGE SCALE GENOMIC DNA]</scope>
    <source>
        <strain evidence="1 2">NRRL Y-17804</strain>
    </source>
</reference>
<accession>A0A0E9NQC1</accession>
<reference evidence="1 2" key="2">
    <citation type="journal article" date="2014" name="J. Gen. Appl. Microbiol.">
        <title>The early diverging ascomycetous budding yeast Saitoella complicata has three histone deacetylases belonging to the Clr6, Hos2, and Rpd3 lineages.</title>
        <authorList>
            <person name="Nishida H."/>
            <person name="Matsumoto T."/>
            <person name="Kondo S."/>
            <person name="Hamamoto M."/>
            <person name="Yoshikawa H."/>
        </authorList>
    </citation>
    <scope>NUCLEOTIDE SEQUENCE [LARGE SCALE GENOMIC DNA]</scope>
    <source>
        <strain evidence="1 2">NRRL Y-17804</strain>
    </source>
</reference>
<evidence type="ECO:0000313" key="1">
    <source>
        <dbReference type="EMBL" id="GAO51866.1"/>
    </source>
</evidence>